<feature type="compositionally biased region" description="Basic and acidic residues" evidence="1">
    <location>
        <begin position="644"/>
        <end position="654"/>
    </location>
</feature>
<dbReference type="InParanoid" id="K5X445"/>
<reference evidence="3" key="1">
    <citation type="journal article" date="2012" name="Proc. Natl. Acad. Sci. U.S.A.">
        <title>Genome sequence of the button mushroom Agaricus bisporus reveals mechanisms governing adaptation to a humic-rich ecological niche.</title>
        <authorList>
            <person name="Morin E."/>
            <person name="Kohler A."/>
            <person name="Baker A.R."/>
            <person name="Foulongne-Oriol M."/>
            <person name="Lombard V."/>
            <person name="Nagy L.G."/>
            <person name="Ohm R.A."/>
            <person name="Patyshakuliyeva A."/>
            <person name="Brun A."/>
            <person name="Aerts A.L."/>
            <person name="Bailey A.M."/>
            <person name="Billette C."/>
            <person name="Coutinho P.M."/>
            <person name="Deakin G."/>
            <person name="Doddapaneni H."/>
            <person name="Floudas D."/>
            <person name="Grimwood J."/>
            <person name="Hilden K."/>
            <person name="Kuees U."/>
            <person name="LaButti K.M."/>
            <person name="Lapidus A."/>
            <person name="Lindquist E.A."/>
            <person name="Lucas S.M."/>
            <person name="Murat C."/>
            <person name="Riley R.W."/>
            <person name="Salamov A.A."/>
            <person name="Schmutz J."/>
            <person name="Subramanian V."/>
            <person name="Woesten H.A.B."/>
            <person name="Xu J."/>
            <person name="Eastwood D.C."/>
            <person name="Foster G.D."/>
            <person name="Sonnenberg A.S."/>
            <person name="Cullen D."/>
            <person name="de Vries R.P."/>
            <person name="Lundell T."/>
            <person name="Hibbett D.S."/>
            <person name="Henrissat B."/>
            <person name="Burton K.S."/>
            <person name="Kerrigan R.W."/>
            <person name="Challen M.P."/>
            <person name="Grigoriev I.V."/>
            <person name="Martin F."/>
        </authorList>
    </citation>
    <scope>NUCLEOTIDE SEQUENCE [LARGE SCALE GENOMIC DNA]</scope>
    <source>
        <strain evidence="3">JB137-S8 / ATCC MYA-4627 / FGSC 10392</strain>
    </source>
</reference>
<gene>
    <name evidence="2" type="ORF">AGABI1DRAFT_107742</name>
</gene>
<sequence>MAPLAAPEPMNATTSHSKLRVSVTLPNDSVVAGGHVTGKLEVECKSDKLGIGIIMVELLALQELTSRDHSARKTFLHTRRMFQGPSLPPSNAVHALPLPGDPPLPDNYYQAKRGHSTFLFRIPIPRYIPASINFVNGLAKVRYEVRGSVGVYWKGEKQLVTDKGEVGVLESFEEDSFDFGAGSKTKAEEGVVVVGENGRFWMHGRIIGGLLVAGESACVELQVKNHSSRKNANLVLSLNRTLILPTTSAKPLEISDTILTVPYRGQEYTLPPGAEGVAHLVFDVPITARSVRGGMYDGDEDGVRNTSEALFSIQANVEVKVGMRLGSKDIKVDIPVTIVHPDALPDAPQAPPPPLSNPRYTATPAPAPQFDPQIQQAWIPHPQHQLLPMSYAYDQRYYPQHIQYPHQAPYTHLNLPQQSFYVPHRPSSAGPLASSSHTTTSYSSPISGLPIPATPQRLLPLPDHASSRPSHTLSHAPLPPIHPSPHPHENLSPSQKVQGIREEGQGAVASRISRHLRQSSVATGRGRSSSPVAHRFGHPELSMDALNASNTGDVGGGTADPLLHLPRPRMQHKQSYTTVSGKDATRSENVVELEKMAAGLSDDTPALSRRKGKEKVQIESTPKLPPSLPRDMNKTLPVPPPSTKSRESLDKKPDGVNTAVPLESSFTSPSLAAHLNAIALTESIDTHHHSAPAPNLLSPTDTHLPTPRTPTLVACKRPPKLDRGAGLGGNGLDALEQRLLAEVGTRKQEKEKKPDVRDILVSSFSATRDEVASTPTTGAVKGKNTGIRTGSGTPVSSGPTRSVLSTSTTPNPDARATGDGSASSERQDESAISSLTLDQSSVGENDDGGKQKREQELVQEGEKEKDREDEDQESMDGGKTHRAGKSVAGVESYFQSRNNHKRELAVVEPGPNMRSYSSNAVVDREASPREDKDGPIPEKKRTAPAALKRSAQARGRVAAWLGNIDPDVPPQEEIIPPSPSVVKPLGYEWDDEYIGGQSSEKELQKFSRRRGKSRSRSCSSSRSWSPPPIPRPPLPMSHQPTFSTTETEDKQRKVAEADVKPSTAVSPDPRSSGFMPIETMKTQRDSITKSMSRSMMRHFGSSRDMTVVLESRKVMDIWSEGLPRHESGLKEPVGKDEEEETKKMNPEYPLMEPVVPKAQAVGTDKKISPPVSTNRQDGSGSLGKVTETRGEQSITSRPKGKNPINELLTPPMSYANVASGAGRPTSPAVATNGGAKVVPPKLPVFPPLARQDQEVKYDVKSARGGRGGKVTHVAALWAAVAAGTASSSGTGSGAGSGSGVTTPAVKVGGKGDVKLGAGGGTTVINRSQPNDTSNAKVNAKKKPGAPLLLPRRTTAASPSANASTTSTAQLNPHQLKLRPPPHSSSGSNSVSPLPQAGSKKPKPTSTKPGSGNHYNKSKNATIPLQMKKSTSVPASLSSSFATPMLSSTASLARPVGGVSNNGGKTAAIVVGLPGIGRGLVPGEERNVKKRKSGLDVVGEESSSSGGPDVKELSARASDSGAVKPENAGEMVQPTSREMAFGQARLRDLIKRYQS</sequence>
<feature type="compositionally biased region" description="Low complexity" evidence="1">
    <location>
        <begin position="1383"/>
        <end position="1411"/>
    </location>
</feature>
<dbReference type="EMBL" id="JH971393">
    <property type="protein sequence ID" value="EKM77958.1"/>
    <property type="molecule type" value="Genomic_DNA"/>
</dbReference>
<evidence type="ECO:0008006" key="4">
    <source>
        <dbReference type="Google" id="ProtNLM"/>
    </source>
</evidence>
<organism evidence="2 3">
    <name type="scientific">Agaricus bisporus var. burnettii (strain JB137-S8 / ATCC MYA-4627 / FGSC 10392)</name>
    <name type="common">White button mushroom</name>
    <dbReference type="NCBI Taxonomy" id="597362"/>
    <lineage>
        <taxon>Eukaryota</taxon>
        <taxon>Fungi</taxon>
        <taxon>Dikarya</taxon>
        <taxon>Basidiomycota</taxon>
        <taxon>Agaricomycotina</taxon>
        <taxon>Agaricomycetes</taxon>
        <taxon>Agaricomycetidae</taxon>
        <taxon>Agaricales</taxon>
        <taxon>Agaricineae</taxon>
        <taxon>Agaricaceae</taxon>
        <taxon>Agaricus</taxon>
    </lineage>
</organism>
<feature type="compositionally biased region" description="Basic and acidic residues" evidence="1">
    <location>
        <begin position="1123"/>
        <end position="1145"/>
    </location>
</feature>
<dbReference type="eggNOG" id="ENOG502RKAN">
    <property type="taxonomic scope" value="Eukaryota"/>
</dbReference>
<feature type="compositionally biased region" description="Basic residues" evidence="1">
    <location>
        <begin position="1006"/>
        <end position="1015"/>
    </location>
</feature>
<name>K5X445_AGABU</name>
<feature type="compositionally biased region" description="Pro residues" evidence="1">
    <location>
        <begin position="1025"/>
        <end position="1035"/>
    </location>
</feature>
<feature type="compositionally biased region" description="Polar residues" evidence="1">
    <location>
        <begin position="1412"/>
        <end position="1438"/>
    </location>
</feature>
<feature type="region of interest" description="Disordered" evidence="1">
    <location>
        <begin position="1474"/>
        <end position="1537"/>
    </location>
</feature>
<feature type="compositionally biased region" description="Basic and acidic residues" evidence="1">
    <location>
        <begin position="847"/>
        <end position="866"/>
    </location>
</feature>
<feature type="compositionally biased region" description="Polar residues" evidence="1">
    <location>
        <begin position="1322"/>
        <end position="1336"/>
    </location>
</feature>
<proteinExistence type="predicted"/>
<dbReference type="Proteomes" id="UP000008493">
    <property type="component" value="Unassembled WGS sequence"/>
</dbReference>
<feature type="compositionally biased region" description="Polar residues" evidence="1">
    <location>
        <begin position="1170"/>
        <end position="1179"/>
    </location>
</feature>
<dbReference type="GeneID" id="18822458"/>
<evidence type="ECO:0000313" key="3">
    <source>
        <dbReference type="Proteomes" id="UP000008493"/>
    </source>
</evidence>
<feature type="region of interest" description="Disordered" evidence="1">
    <location>
        <begin position="1282"/>
        <end position="1438"/>
    </location>
</feature>
<feature type="region of interest" description="Disordered" evidence="1">
    <location>
        <begin position="1123"/>
        <end position="1245"/>
    </location>
</feature>
<protein>
    <recommendedName>
        <fullName evidence="4">Arrestin-like N-terminal domain-containing protein</fullName>
    </recommendedName>
</protein>
<dbReference type="HOGENOM" id="CLU_005744_0_0_1"/>
<feature type="compositionally biased region" description="Low complexity" evidence="1">
    <location>
        <begin position="1353"/>
        <end position="1368"/>
    </location>
</feature>
<evidence type="ECO:0000313" key="2">
    <source>
        <dbReference type="EMBL" id="EKM77958.1"/>
    </source>
</evidence>
<feature type="region of interest" description="Disordered" evidence="1">
    <location>
        <begin position="596"/>
        <end position="659"/>
    </location>
</feature>
<feature type="region of interest" description="Disordered" evidence="1">
    <location>
        <begin position="421"/>
        <end position="533"/>
    </location>
</feature>
<feature type="region of interest" description="Disordered" evidence="1">
    <location>
        <begin position="688"/>
        <end position="729"/>
    </location>
</feature>
<feature type="compositionally biased region" description="Basic and acidic residues" evidence="1">
    <location>
        <begin position="1047"/>
        <end position="1059"/>
    </location>
</feature>
<evidence type="ECO:0000256" key="1">
    <source>
        <dbReference type="SAM" id="MobiDB-lite"/>
    </source>
</evidence>
<feature type="compositionally biased region" description="Basic and acidic residues" evidence="1">
    <location>
        <begin position="922"/>
        <end position="941"/>
    </location>
</feature>
<dbReference type="KEGG" id="abp:AGABI1DRAFT107742"/>
<feature type="compositionally biased region" description="Low complexity" evidence="1">
    <location>
        <begin position="434"/>
        <end position="447"/>
    </location>
</feature>
<feature type="compositionally biased region" description="Polar residues" evidence="1">
    <location>
        <begin position="786"/>
        <end position="811"/>
    </location>
</feature>
<accession>K5X445</accession>
<dbReference type="OMA" id="MNASPYH"/>
<feature type="region of interest" description="Disordered" evidence="1">
    <location>
        <begin position="343"/>
        <end position="369"/>
    </location>
</feature>
<keyword evidence="3" id="KW-1185">Reference proteome</keyword>
<feature type="compositionally biased region" description="Polar residues" evidence="1">
    <location>
        <begin position="820"/>
        <end position="843"/>
    </location>
</feature>
<dbReference type="OrthoDB" id="298939at2759"/>
<feature type="region of interest" description="Disordered" evidence="1">
    <location>
        <begin position="768"/>
        <end position="1099"/>
    </location>
</feature>
<feature type="compositionally biased region" description="Polar residues" evidence="1">
    <location>
        <begin position="518"/>
        <end position="531"/>
    </location>
</feature>
<dbReference type="RefSeq" id="XP_007331340.1">
    <property type="nucleotide sequence ID" value="XM_007331278.1"/>
</dbReference>